<sequence length="147" mass="16395">MHTRERSGPLPLLPVPGADFFSTSTLRHCMLRLSVLRGGTPSVLFAYQNVCCRSTHVGCPLWVLGTAGNVCAGLACLPPDSGPARALQEFMSCNTATHCKRPGKERFIQNSVYEDIRHRITYTVNHRNNARISKRKIFTSFVRHTPN</sequence>
<proteinExistence type="predicted"/>
<protein>
    <submittedName>
        <fullName evidence="1">Uncharacterized protein</fullName>
    </submittedName>
</protein>
<organism evidence="1 2">
    <name type="scientific">Rousettus aegyptiacus</name>
    <name type="common">Egyptian fruit bat</name>
    <name type="synonym">Pteropus aegyptiacus</name>
    <dbReference type="NCBI Taxonomy" id="9407"/>
    <lineage>
        <taxon>Eukaryota</taxon>
        <taxon>Metazoa</taxon>
        <taxon>Chordata</taxon>
        <taxon>Craniata</taxon>
        <taxon>Vertebrata</taxon>
        <taxon>Euteleostomi</taxon>
        <taxon>Mammalia</taxon>
        <taxon>Eutheria</taxon>
        <taxon>Laurasiatheria</taxon>
        <taxon>Chiroptera</taxon>
        <taxon>Yinpterochiroptera</taxon>
        <taxon>Pteropodoidea</taxon>
        <taxon>Pteropodidae</taxon>
        <taxon>Rousettinae</taxon>
        <taxon>Rousettus</taxon>
    </lineage>
</organism>
<reference evidence="1 2" key="1">
    <citation type="journal article" date="2020" name="Nature">
        <title>Six reference-quality genomes reveal evolution of bat adaptations.</title>
        <authorList>
            <person name="Jebb D."/>
            <person name="Huang Z."/>
            <person name="Pippel M."/>
            <person name="Hughes G.M."/>
            <person name="Lavrichenko K."/>
            <person name="Devanna P."/>
            <person name="Winkler S."/>
            <person name="Jermiin L.S."/>
            <person name="Skirmuntt E.C."/>
            <person name="Katzourakis A."/>
            <person name="Burkitt-Gray L."/>
            <person name="Ray D.A."/>
            <person name="Sullivan K.A.M."/>
            <person name="Roscito J.G."/>
            <person name="Kirilenko B.M."/>
            <person name="Davalos L.M."/>
            <person name="Corthals A.P."/>
            <person name="Power M.L."/>
            <person name="Jones G."/>
            <person name="Ransome R.D."/>
            <person name="Dechmann D.K.N."/>
            <person name="Locatelli A.G."/>
            <person name="Puechmaille S.J."/>
            <person name="Fedrigo O."/>
            <person name="Jarvis E.D."/>
            <person name="Hiller M."/>
            <person name="Vernes S.C."/>
            <person name="Myers E.W."/>
            <person name="Teeling E.C."/>
        </authorList>
    </citation>
    <scope>NUCLEOTIDE SEQUENCE [LARGE SCALE GENOMIC DNA]</scope>
    <source>
        <strain evidence="1">MRouAeg1</strain>
        <tissue evidence="1">Muscle</tissue>
    </source>
</reference>
<dbReference type="AlphaFoldDB" id="A0A7J8BEE1"/>
<comment type="caution">
    <text evidence="1">The sequence shown here is derived from an EMBL/GenBank/DDBJ whole genome shotgun (WGS) entry which is preliminary data.</text>
</comment>
<keyword evidence="2" id="KW-1185">Reference proteome</keyword>
<evidence type="ECO:0000313" key="1">
    <source>
        <dbReference type="EMBL" id="KAF6397074.1"/>
    </source>
</evidence>
<gene>
    <name evidence="1" type="ORF">HJG63_009741</name>
</gene>
<dbReference type="Proteomes" id="UP000593571">
    <property type="component" value="Unassembled WGS sequence"/>
</dbReference>
<accession>A0A7J8BEE1</accession>
<evidence type="ECO:0000313" key="2">
    <source>
        <dbReference type="Proteomes" id="UP000593571"/>
    </source>
</evidence>
<dbReference type="EMBL" id="JACASE010000017">
    <property type="protein sequence ID" value="KAF6397074.1"/>
    <property type="molecule type" value="Genomic_DNA"/>
</dbReference>
<name>A0A7J8BEE1_ROUAE</name>